<dbReference type="AlphaFoldDB" id="A0A9R0ZA00"/>
<name>A0A9R0ZA00_TRITD</name>
<proteinExistence type="predicted"/>
<accession>A0A9R0ZA00</accession>
<protein>
    <submittedName>
        <fullName evidence="2">Uncharacterized protein</fullName>
    </submittedName>
</protein>
<dbReference type="OMA" id="AIIDSPC"/>
<sequence length="105" mass="11250">MARARILVRQFGICPGKTRPITAVALDGAATLCLDALLLPQLLPAKALPPALPPHHSRPRSSLRPPSLEKPCTPPFLLSEHTSVSLEQSTQQMRAAIIDSPCVSL</sequence>
<evidence type="ECO:0000313" key="3">
    <source>
        <dbReference type="Proteomes" id="UP000324705"/>
    </source>
</evidence>
<keyword evidence="3" id="KW-1185">Reference proteome</keyword>
<dbReference type="Proteomes" id="UP000324705">
    <property type="component" value="Chromosome 7A"/>
</dbReference>
<dbReference type="EMBL" id="LT934123">
    <property type="protein sequence ID" value="VAI73261.1"/>
    <property type="molecule type" value="Genomic_DNA"/>
</dbReference>
<gene>
    <name evidence="2" type="ORF">TRITD_7Av1G079450</name>
</gene>
<dbReference type="Gramene" id="TRITD7Av1G079450.1">
    <property type="protein sequence ID" value="TRITD7Av1G079450.1"/>
    <property type="gene ID" value="TRITD7Av1G079450"/>
</dbReference>
<reference evidence="2 3" key="1">
    <citation type="submission" date="2017-09" db="EMBL/GenBank/DDBJ databases">
        <authorList>
            <consortium name="International Durum Wheat Genome Sequencing Consortium (IDWGSC)"/>
            <person name="Milanesi L."/>
        </authorList>
    </citation>
    <scope>NUCLEOTIDE SEQUENCE [LARGE SCALE GENOMIC DNA]</scope>
    <source>
        <strain evidence="3">cv. Svevo</strain>
    </source>
</reference>
<organism evidence="2 3">
    <name type="scientific">Triticum turgidum subsp. durum</name>
    <name type="common">Durum wheat</name>
    <name type="synonym">Triticum durum</name>
    <dbReference type="NCBI Taxonomy" id="4567"/>
    <lineage>
        <taxon>Eukaryota</taxon>
        <taxon>Viridiplantae</taxon>
        <taxon>Streptophyta</taxon>
        <taxon>Embryophyta</taxon>
        <taxon>Tracheophyta</taxon>
        <taxon>Spermatophyta</taxon>
        <taxon>Magnoliopsida</taxon>
        <taxon>Liliopsida</taxon>
        <taxon>Poales</taxon>
        <taxon>Poaceae</taxon>
        <taxon>BOP clade</taxon>
        <taxon>Pooideae</taxon>
        <taxon>Triticodae</taxon>
        <taxon>Triticeae</taxon>
        <taxon>Triticinae</taxon>
        <taxon>Triticum</taxon>
    </lineage>
</organism>
<evidence type="ECO:0000313" key="2">
    <source>
        <dbReference type="EMBL" id="VAI73261.1"/>
    </source>
</evidence>
<feature type="region of interest" description="Disordered" evidence="1">
    <location>
        <begin position="49"/>
        <end position="73"/>
    </location>
</feature>
<evidence type="ECO:0000256" key="1">
    <source>
        <dbReference type="SAM" id="MobiDB-lite"/>
    </source>
</evidence>